<dbReference type="Pfam" id="PF00593">
    <property type="entry name" value="TonB_dep_Rec_b-barrel"/>
    <property type="match status" value="1"/>
</dbReference>
<keyword evidence="9 14" id="KW-0798">TonB box</keyword>
<protein>
    <submittedName>
        <fullName evidence="19">TonB-dependent receptor</fullName>
    </submittedName>
</protein>
<evidence type="ECO:0000256" key="14">
    <source>
        <dbReference type="RuleBase" id="RU003357"/>
    </source>
</evidence>
<sequence>MQRQKLFVAILCVLATCTANVNAASDLPATPGEAEHADGATAGSDADQDVRDGSAKAATDPTRLEGITVTARKREETLQDVPVSVSAFTARTLDSLNVRDIGDLQGQVPNLSIYAARGSNSTLTAYIRGIGQSDPLWGFEPGVGIYLDDVYIARPQGALLDVFDVSRIEVLRGPQGTLYGKNTIGGAVKYISNPLPTSTEAFATVALGNYAERDVKAGFGGASADGVWRARVAAASVQHDGFGKNLITGDDVSDKNTQAARGTFGFFPNATFNAQLSVDASNDNSSVRGAKRLAINKFDPNKTPPNASDFDVQNGMPNKNGTHMSGAALTANWLPFDSWQFKSTTAYRRSYTNTNIDFDTLPQAITDVRATYRDHQFTQEFQGNYDAGGQFHAVTGLYYFNGSASGLVRNNFLNASFGTTSGTVGTESVAAYADGTWAFNDRLSLSGGLRYTHEEKTADVFNRSYTDATFTKPVATLANFDKSLTANNVSPRLSLDYHLDPSILLYASVSRGFKSGGYNIRANTLAVPDSAHPFKDEKVDAYEIGSKMAFLDDRLFINTALFYNRYHNIQLSVFSSYTLPNGTQGFFGDFTNAGKANVKGAEVEFSVKPAEYWTVTGNLAWLDPKYTEYFSSGVNVASKQKFTNAPHFQGGFNVLYTHPIGNDGDTLEGRVGYRYQSKVYPTTDLSEAIAQDSYGVLDAGLIWRTAGHWSFALEGKNLTDKSYRTTGYNIPALGILTGFYGAPRQVAVSATWRF</sequence>
<feature type="region of interest" description="Disordered" evidence="15">
    <location>
        <begin position="30"/>
        <end position="59"/>
    </location>
</feature>
<dbReference type="PANTHER" id="PTHR32552:SF81">
    <property type="entry name" value="TONB-DEPENDENT OUTER MEMBRANE RECEPTOR"/>
    <property type="match status" value="1"/>
</dbReference>
<reference evidence="20" key="1">
    <citation type="journal article" date="2019" name="Int. J. Syst. Evol. Microbiol.">
        <title>The Global Catalogue of Microorganisms (GCM) 10K type strain sequencing project: providing services to taxonomists for standard genome sequencing and annotation.</title>
        <authorList>
            <consortium name="The Broad Institute Genomics Platform"/>
            <consortium name="The Broad Institute Genome Sequencing Center for Infectious Disease"/>
            <person name="Wu L."/>
            <person name="Ma J."/>
        </authorList>
    </citation>
    <scope>NUCLEOTIDE SEQUENCE [LARGE SCALE GENOMIC DNA]</scope>
    <source>
        <strain evidence="20">JCM 15421</strain>
    </source>
</reference>
<proteinExistence type="inferred from homology"/>
<feature type="short sequence motif" description="TonB C-terminal box" evidence="13">
    <location>
        <begin position="737"/>
        <end position="754"/>
    </location>
</feature>
<evidence type="ECO:0000256" key="12">
    <source>
        <dbReference type="PROSITE-ProRule" id="PRU01360"/>
    </source>
</evidence>
<evidence type="ECO:0000313" key="19">
    <source>
        <dbReference type="EMBL" id="GAA0711669.1"/>
    </source>
</evidence>
<comment type="subcellular location">
    <subcellularLocation>
        <location evidence="1 12">Cell outer membrane</location>
        <topology evidence="1 12">Multi-pass membrane protein</topology>
    </subcellularLocation>
</comment>
<keyword evidence="6 16" id="KW-0732">Signal</keyword>
<keyword evidence="20" id="KW-1185">Reference proteome</keyword>
<dbReference type="InterPro" id="IPR000531">
    <property type="entry name" value="Beta-barrel_TonB"/>
</dbReference>
<feature type="domain" description="TonB-dependent receptor plug" evidence="18">
    <location>
        <begin position="78"/>
        <end position="187"/>
    </location>
</feature>
<dbReference type="InterPro" id="IPR039426">
    <property type="entry name" value="TonB-dep_rcpt-like"/>
</dbReference>
<evidence type="ECO:0000259" key="18">
    <source>
        <dbReference type="Pfam" id="PF07715"/>
    </source>
</evidence>
<feature type="signal peptide" evidence="16">
    <location>
        <begin position="1"/>
        <end position="23"/>
    </location>
</feature>
<dbReference type="EMBL" id="BAAAEU010000006">
    <property type="protein sequence ID" value="GAA0711669.1"/>
    <property type="molecule type" value="Genomic_DNA"/>
</dbReference>
<evidence type="ECO:0000256" key="7">
    <source>
        <dbReference type="ARBA" id="ARBA00023004"/>
    </source>
</evidence>
<dbReference type="Pfam" id="PF07715">
    <property type="entry name" value="Plug"/>
    <property type="match status" value="1"/>
</dbReference>
<comment type="similarity">
    <text evidence="12 14">Belongs to the TonB-dependent receptor family.</text>
</comment>
<keyword evidence="10 12" id="KW-0472">Membrane</keyword>
<evidence type="ECO:0000256" key="5">
    <source>
        <dbReference type="ARBA" id="ARBA00022692"/>
    </source>
</evidence>
<organism evidence="19 20">
    <name type="scientific">Dokdonella soli</name>
    <dbReference type="NCBI Taxonomy" id="529810"/>
    <lineage>
        <taxon>Bacteria</taxon>
        <taxon>Pseudomonadati</taxon>
        <taxon>Pseudomonadota</taxon>
        <taxon>Gammaproteobacteria</taxon>
        <taxon>Lysobacterales</taxon>
        <taxon>Rhodanobacteraceae</taxon>
        <taxon>Dokdonella</taxon>
    </lineage>
</organism>
<keyword evidence="11 12" id="KW-0998">Cell outer membrane</keyword>
<keyword evidence="7" id="KW-0408">Iron</keyword>
<evidence type="ECO:0000256" key="6">
    <source>
        <dbReference type="ARBA" id="ARBA00022729"/>
    </source>
</evidence>
<evidence type="ECO:0000256" key="9">
    <source>
        <dbReference type="ARBA" id="ARBA00023077"/>
    </source>
</evidence>
<dbReference type="InterPro" id="IPR012910">
    <property type="entry name" value="Plug_dom"/>
</dbReference>
<dbReference type="SUPFAM" id="SSF56935">
    <property type="entry name" value="Porins"/>
    <property type="match status" value="1"/>
</dbReference>
<evidence type="ECO:0000256" key="3">
    <source>
        <dbReference type="ARBA" id="ARBA00022452"/>
    </source>
</evidence>
<evidence type="ECO:0000313" key="20">
    <source>
        <dbReference type="Proteomes" id="UP001501523"/>
    </source>
</evidence>
<evidence type="ECO:0000256" key="11">
    <source>
        <dbReference type="ARBA" id="ARBA00023237"/>
    </source>
</evidence>
<dbReference type="InterPro" id="IPR010917">
    <property type="entry name" value="TonB_rcpt_CS"/>
</dbReference>
<dbReference type="PANTHER" id="PTHR32552">
    <property type="entry name" value="FERRICHROME IRON RECEPTOR-RELATED"/>
    <property type="match status" value="1"/>
</dbReference>
<evidence type="ECO:0000256" key="8">
    <source>
        <dbReference type="ARBA" id="ARBA00023065"/>
    </source>
</evidence>
<keyword evidence="4" id="KW-0410">Iron transport</keyword>
<evidence type="ECO:0000259" key="17">
    <source>
        <dbReference type="Pfam" id="PF00593"/>
    </source>
</evidence>
<evidence type="ECO:0000256" key="15">
    <source>
        <dbReference type="SAM" id="MobiDB-lite"/>
    </source>
</evidence>
<comment type="caution">
    <text evidence="19">The sequence shown here is derived from an EMBL/GenBank/DDBJ whole genome shotgun (WGS) entry which is preliminary data.</text>
</comment>
<dbReference type="CDD" id="cd01347">
    <property type="entry name" value="ligand_gated_channel"/>
    <property type="match status" value="1"/>
</dbReference>
<feature type="domain" description="TonB-dependent receptor-like beta-barrel" evidence="17">
    <location>
        <begin position="281"/>
        <end position="718"/>
    </location>
</feature>
<accession>A0ABP3TL89</accession>
<evidence type="ECO:0000256" key="2">
    <source>
        <dbReference type="ARBA" id="ARBA00022448"/>
    </source>
</evidence>
<evidence type="ECO:0000256" key="10">
    <source>
        <dbReference type="ARBA" id="ARBA00023136"/>
    </source>
</evidence>
<dbReference type="RefSeq" id="WP_343788559.1">
    <property type="nucleotide sequence ID" value="NZ_BAAAEU010000006.1"/>
</dbReference>
<evidence type="ECO:0000256" key="16">
    <source>
        <dbReference type="SAM" id="SignalP"/>
    </source>
</evidence>
<keyword evidence="19" id="KW-0675">Receptor</keyword>
<dbReference type="Proteomes" id="UP001501523">
    <property type="component" value="Unassembled WGS sequence"/>
</dbReference>
<gene>
    <name evidence="19" type="ORF">GCM10009105_13710</name>
</gene>
<evidence type="ECO:0000256" key="1">
    <source>
        <dbReference type="ARBA" id="ARBA00004571"/>
    </source>
</evidence>
<evidence type="ECO:0000256" key="13">
    <source>
        <dbReference type="PROSITE-ProRule" id="PRU10144"/>
    </source>
</evidence>
<dbReference type="PROSITE" id="PS52016">
    <property type="entry name" value="TONB_DEPENDENT_REC_3"/>
    <property type="match status" value="1"/>
</dbReference>
<keyword evidence="2 12" id="KW-0813">Transport</keyword>
<name>A0ABP3TL89_9GAMM</name>
<keyword evidence="5 12" id="KW-0812">Transmembrane</keyword>
<dbReference type="PROSITE" id="PS01156">
    <property type="entry name" value="TONB_DEPENDENT_REC_2"/>
    <property type="match status" value="1"/>
</dbReference>
<evidence type="ECO:0000256" key="4">
    <source>
        <dbReference type="ARBA" id="ARBA00022496"/>
    </source>
</evidence>
<feature type="chain" id="PRO_5046261959" evidence="16">
    <location>
        <begin position="24"/>
        <end position="754"/>
    </location>
</feature>
<dbReference type="InterPro" id="IPR036942">
    <property type="entry name" value="Beta-barrel_TonB_sf"/>
</dbReference>
<dbReference type="Gene3D" id="2.40.170.20">
    <property type="entry name" value="TonB-dependent receptor, beta-barrel domain"/>
    <property type="match status" value="1"/>
</dbReference>
<keyword evidence="8" id="KW-0406">Ion transport</keyword>
<keyword evidence="3 12" id="KW-1134">Transmembrane beta strand</keyword>